<gene>
    <name evidence="3" type="ORF">EV699_1015</name>
</gene>
<dbReference type="Pfam" id="PF07331">
    <property type="entry name" value="TctB"/>
    <property type="match status" value="1"/>
</dbReference>
<keyword evidence="1" id="KW-0472">Membrane</keyword>
<dbReference type="EMBL" id="SLWY01000001">
    <property type="protein sequence ID" value="TCO83621.1"/>
    <property type="molecule type" value="Genomic_DNA"/>
</dbReference>
<accession>A0A4R2LFW1</accession>
<dbReference type="InterPro" id="IPR009936">
    <property type="entry name" value="DUF1468"/>
</dbReference>
<evidence type="ECO:0000313" key="4">
    <source>
        <dbReference type="Proteomes" id="UP000295765"/>
    </source>
</evidence>
<name>A0A4R2LFW1_9GAMM</name>
<evidence type="ECO:0000313" key="3">
    <source>
        <dbReference type="EMBL" id="TCO83621.1"/>
    </source>
</evidence>
<keyword evidence="4" id="KW-1185">Reference proteome</keyword>
<evidence type="ECO:0000256" key="1">
    <source>
        <dbReference type="SAM" id="Phobius"/>
    </source>
</evidence>
<comment type="caution">
    <text evidence="3">The sequence shown here is derived from an EMBL/GenBank/DDBJ whole genome shotgun (WGS) entry which is preliminary data.</text>
</comment>
<feature type="transmembrane region" description="Helical" evidence="1">
    <location>
        <begin position="124"/>
        <end position="143"/>
    </location>
</feature>
<reference evidence="3 4" key="1">
    <citation type="submission" date="2019-03" db="EMBL/GenBank/DDBJ databases">
        <title>Genomic Encyclopedia of Type Strains, Phase IV (KMG-IV): sequencing the most valuable type-strain genomes for metagenomic binning, comparative biology and taxonomic classification.</title>
        <authorList>
            <person name="Goeker M."/>
        </authorList>
    </citation>
    <scope>NUCLEOTIDE SEQUENCE [LARGE SCALE GENOMIC DNA]</scope>
    <source>
        <strain evidence="3 4">DSM 25287</strain>
    </source>
</reference>
<feature type="domain" description="DUF1468" evidence="2">
    <location>
        <begin position="11"/>
        <end position="148"/>
    </location>
</feature>
<feature type="transmembrane region" description="Helical" evidence="1">
    <location>
        <begin position="12"/>
        <end position="30"/>
    </location>
</feature>
<organism evidence="3 4">
    <name type="scientific">Plasticicumulans lactativorans</name>
    <dbReference type="NCBI Taxonomy" id="1133106"/>
    <lineage>
        <taxon>Bacteria</taxon>
        <taxon>Pseudomonadati</taxon>
        <taxon>Pseudomonadota</taxon>
        <taxon>Gammaproteobacteria</taxon>
        <taxon>Candidatus Competibacteraceae</taxon>
        <taxon>Plasticicumulans</taxon>
    </lineage>
</organism>
<proteinExistence type="predicted"/>
<sequence>MRGISDKRDFVAGLMFTTFGLAVAWISSGYEIGSARAMGAGYLPLVLGGLLAVIGLVIAGAALRQGTPSLPRVSPRIDWQPLLAITATVVLFALVIQVAGVVLTTAAVVIVSRLARRGYAWWETLILAAALTAVCVAVFYYGLGLQFPLWPAFG</sequence>
<dbReference type="RefSeq" id="WP_165903965.1">
    <property type="nucleotide sequence ID" value="NZ_SLWY01000001.1"/>
</dbReference>
<feature type="transmembrane region" description="Helical" evidence="1">
    <location>
        <begin position="83"/>
        <end position="112"/>
    </location>
</feature>
<protein>
    <submittedName>
        <fullName evidence="3">Tripartite tricarboxylate transporter TctB family protein</fullName>
    </submittedName>
</protein>
<dbReference type="Proteomes" id="UP000295765">
    <property type="component" value="Unassembled WGS sequence"/>
</dbReference>
<keyword evidence="1" id="KW-1133">Transmembrane helix</keyword>
<feature type="transmembrane region" description="Helical" evidence="1">
    <location>
        <begin position="42"/>
        <end position="63"/>
    </location>
</feature>
<dbReference type="AlphaFoldDB" id="A0A4R2LFW1"/>
<evidence type="ECO:0000259" key="2">
    <source>
        <dbReference type="Pfam" id="PF07331"/>
    </source>
</evidence>
<keyword evidence="1" id="KW-0812">Transmembrane</keyword>